<evidence type="ECO:0000256" key="1">
    <source>
        <dbReference type="SAM" id="SignalP"/>
    </source>
</evidence>
<protein>
    <recommendedName>
        <fullName evidence="4">Tetratricopeptide repeat protein</fullName>
    </recommendedName>
</protein>
<accession>I3CJD4</accession>
<dbReference type="RefSeq" id="WP_002691163.1">
    <property type="nucleotide sequence ID" value="NZ_JH600070.1"/>
</dbReference>
<evidence type="ECO:0000313" key="2">
    <source>
        <dbReference type="EMBL" id="EIJ43727.1"/>
    </source>
</evidence>
<organism evidence="2 3">
    <name type="scientific">Beggiatoa alba B18LD</name>
    <dbReference type="NCBI Taxonomy" id="395493"/>
    <lineage>
        <taxon>Bacteria</taxon>
        <taxon>Pseudomonadati</taxon>
        <taxon>Pseudomonadota</taxon>
        <taxon>Gammaproteobacteria</taxon>
        <taxon>Thiotrichales</taxon>
        <taxon>Thiotrichaceae</taxon>
        <taxon>Beggiatoa</taxon>
    </lineage>
</organism>
<evidence type="ECO:0000313" key="3">
    <source>
        <dbReference type="Proteomes" id="UP000005744"/>
    </source>
</evidence>
<dbReference type="AlphaFoldDB" id="I3CJD4"/>
<sequence>MSRFFYRSLLLYGLLCTPLVITQVFANACQVTDKAKMIRLLQAVGETGSAELCAFWLAVEQAQQTNSYEAWKTVAVSHQELDAQTGFISYLKTWQQATNQNKAETYQDFMRIKPDSQFNLNAVHAIYLLAQKEDTIKAYRNFMTDFPNTPQAIEALLRIHELAYAKAQQKDKAEYYDLFVLMFPDAMQVPQAIEAAVVAEKKAILNKLGDKKCTLEDSDPLCDRLANLLFSKMLKEEQPIHVRNREFMLLKDDLFLHTSASSNAQAHQVVVQLLNGIKQQLDENNKKIDDMKQVVTDVIVAEHQQLVGLIQQQGQELKVVLKTHHDFMAQQFVQVNQQLNNVNNNINSLRNEAIVESIIKTIPIPYINEFVNPIAKIIGVTQHNMVDIVEAGVKAGITEVANIAIELLG</sequence>
<dbReference type="Gene3D" id="1.25.40.10">
    <property type="entry name" value="Tetratricopeptide repeat domain"/>
    <property type="match status" value="1"/>
</dbReference>
<proteinExistence type="predicted"/>
<keyword evidence="1" id="KW-0732">Signal</keyword>
<dbReference type="Proteomes" id="UP000005744">
    <property type="component" value="Unassembled WGS sequence"/>
</dbReference>
<dbReference type="InterPro" id="IPR011990">
    <property type="entry name" value="TPR-like_helical_dom_sf"/>
</dbReference>
<gene>
    <name evidence="2" type="ORF">BegalDRAFT_2899</name>
</gene>
<dbReference type="EMBL" id="JH600070">
    <property type="protein sequence ID" value="EIJ43727.1"/>
    <property type="molecule type" value="Genomic_DNA"/>
</dbReference>
<feature type="chain" id="PRO_5003668921" description="Tetratricopeptide repeat protein" evidence="1">
    <location>
        <begin position="27"/>
        <end position="409"/>
    </location>
</feature>
<keyword evidence="3" id="KW-1185">Reference proteome</keyword>
<dbReference type="HOGENOM" id="CLU_672063_0_0_6"/>
<feature type="signal peptide" evidence="1">
    <location>
        <begin position="1"/>
        <end position="26"/>
    </location>
</feature>
<name>I3CJD4_9GAMM</name>
<evidence type="ECO:0008006" key="4">
    <source>
        <dbReference type="Google" id="ProtNLM"/>
    </source>
</evidence>
<dbReference type="OrthoDB" id="7063600at2"/>
<reference evidence="2 3" key="1">
    <citation type="submission" date="2011-11" db="EMBL/GenBank/DDBJ databases">
        <title>Improved High-Quality Draft sequence of Beggiatoa alba B18lD.</title>
        <authorList>
            <consortium name="US DOE Joint Genome Institute"/>
            <person name="Lucas S."/>
            <person name="Han J."/>
            <person name="Lapidus A."/>
            <person name="Cheng J.-F."/>
            <person name="Goodwin L."/>
            <person name="Pitluck S."/>
            <person name="Peters L."/>
            <person name="Mikhailova N."/>
            <person name="Held B."/>
            <person name="Detter J.C."/>
            <person name="Han C."/>
            <person name="Tapia R."/>
            <person name="Land M."/>
            <person name="Hauser L."/>
            <person name="Kyrpides N."/>
            <person name="Ivanova N."/>
            <person name="Pagani I."/>
            <person name="Samuel K."/>
            <person name="Teske A."/>
            <person name="Mueller J."/>
            <person name="Woyke T."/>
        </authorList>
    </citation>
    <scope>NUCLEOTIDE SEQUENCE [LARGE SCALE GENOMIC DNA]</scope>
    <source>
        <strain evidence="2 3">B18LD</strain>
    </source>
</reference>